<protein>
    <submittedName>
        <fullName evidence="7">Aquaporin SIP1.1</fullName>
    </submittedName>
</protein>
<evidence type="ECO:0000256" key="1">
    <source>
        <dbReference type="ARBA" id="ARBA00004141"/>
    </source>
</evidence>
<accession>A0A0K9PZE9</accession>
<dbReference type="EMBL" id="LFYR01000379">
    <property type="protein sequence ID" value="KMZ74294.1"/>
    <property type="molecule type" value="Genomic_DNA"/>
</dbReference>
<dbReference type="SMR" id="A0A0K9PZE9"/>
<dbReference type="InterPro" id="IPR044226">
    <property type="entry name" value="SIP2-1-like"/>
</dbReference>
<dbReference type="InterPro" id="IPR023271">
    <property type="entry name" value="Aquaporin-like"/>
</dbReference>
<evidence type="ECO:0000256" key="4">
    <source>
        <dbReference type="ARBA" id="ARBA00023136"/>
    </source>
</evidence>
<keyword evidence="5" id="KW-0813">Transport</keyword>
<dbReference type="OrthoDB" id="1580043at2759"/>
<evidence type="ECO:0000256" key="6">
    <source>
        <dbReference type="SAM" id="Phobius"/>
    </source>
</evidence>
<comment type="similarity">
    <text evidence="5">Belongs to the MIP/aquaporin (TC 1.A.8) family.</text>
</comment>
<evidence type="ECO:0000313" key="7">
    <source>
        <dbReference type="EMBL" id="KMZ74294.1"/>
    </source>
</evidence>
<comment type="subcellular location">
    <subcellularLocation>
        <location evidence="1">Membrane</location>
        <topology evidence="1">Multi-pass membrane protein</topology>
    </subcellularLocation>
</comment>
<dbReference type="InterPro" id="IPR000425">
    <property type="entry name" value="MIP"/>
</dbReference>
<proteinExistence type="inferred from homology"/>
<dbReference type="GO" id="GO:0016020">
    <property type="term" value="C:membrane"/>
    <property type="evidence" value="ECO:0007669"/>
    <property type="project" value="UniProtKB-SubCell"/>
</dbReference>
<keyword evidence="4 6" id="KW-0472">Membrane</keyword>
<feature type="transmembrane region" description="Helical" evidence="6">
    <location>
        <begin position="109"/>
        <end position="129"/>
    </location>
</feature>
<dbReference type="Gene3D" id="1.20.1080.10">
    <property type="entry name" value="Glycerol uptake facilitator protein"/>
    <property type="match status" value="1"/>
</dbReference>
<dbReference type="SUPFAM" id="SSF81338">
    <property type="entry name" value="Aquaporin-like"/>
    <property type="match status" value="1"/>
</dbReference>
<evidence type="ECO:0000313" key="8">
    <source>
        <dbReference type="Proteomes" id="UP000036987"/>
    </source>
</evidence>
<dbReference type="PANTHER" id="PTHR47720">
    <property type="entry name" value="AQUAPORIN SIP2-1-RELATED"/>
    <property type="match status" value="1"/>
</dbReference>
<keyword evidence="3 6" id="KW-1133">Transmembrane helix</keyword>
<dbReference type="GO" id="GO:0015267">
    <property type="term" value="F:channel activity"/>
    <property type="evidence" value="ECO:0007669"/>
    <property type="project" value="InterPro"/>
</dbReference>
<dbReference type="GO" id="GO:0005783">
    <property type="term" value="C:endoplasmic reticulum"/>
    <property type="evidence" value="ECO:0000318"/>
    <property type="project" value="GO_Central"/>
</dbReference>
<feature type="transmembrane region" description="Helical" evidence="6">
    <location>
        <begin position="36"/>
        <end position="58"/>
    </location>
</feature>
<dbReference type="PRINTS" id="PR00783">
    <property type="entry name" value="MINTRINSICP"/>
</dbReference>
<feature type="transmembrane region" description="Helical" evidence="6">
    <location>
        <begin position="150"/>
        <end position="171"/>
    </location>
</feature>
<dbReference type="Proteomes" id="UP000036987">
    <property type="component" value="Unassembled WGS sequence"/>
</dbReference>
<evidence type="ECO:0000256" key="3">
    <source>
        <dbReference type="ARBA" id="ARBA00022989"/>
    </source>
</evidence>
<evidence type="ECO:0000256" key="5">
    <source>
        <dbReference type="RuleBase" id="RU000477"/>
    </source>
</evidence>
<dbReference type="STRING" id="29655.A0A0K9PZE9"/>
<organism evidence="7 8">
    <name type="scientific">Zostera marina</name>
    <name type="common">Eelgrass</name>
    <dbReference type="NCBI Taxonomy" id="29655"/>
    <lineage>
        <taxon>Eukaryota</taxon>
        <taxon>Viridiplantae</taxon>
        <taxon>Streptophyta</taxon>
        <taxon>Embryophyta</taxon>
        <taxon>Tracheophyta</taxon>
        <taxon>Spermatophyta</taxon>
        <taxon>Magnoliopsida</taxon>
        <taxon>Liliopsida</taxon>
        <taxon>Zosteraceae</taxon>
        <taxon>Zostera</taxon>
    </lineage>
</organism>
<reference evidence="8" key="1">
    <citation type="journal article" date="2016" name="Nature">
        <title>The genome of the seagrass Zostera marina reveals angiosperm adaptation to the sea.</title>
        <authorList>
            <person name="Olsen J.L."/>
            <person name="Rouze P."/>
            <person name="Verhelst B."/>
            <person name="Lin Y.-C."/>
            <person name="Bayer T."/>
            <person name="Collen J."/>
            <person name="Dattolo E."/>
            <person name="De Paoli E."/>
            <person name="Dittami S."/>
            <person name="Maumus F."/>
            <person name="Michel G."/>
            <person name="Kersting A."/>
            <person name="Lauritano C."/>
            <person name="Lohaus R."/>
            <person name="Toepel M."/>
            <person name="Tonon T."/>
            <person name="Vanneste K."/>
            <person name="Amirebrahimi M."/>
            <person name="Brakel J."/>
            <person name="Bostroem C."/>
            <person name="Chovatia M."/>
            <person name="Grimwood J."/>
            <person name="Jenkins J.W."/>
            <person name="Jueterbock A."/>
            <person name="Mraz A."/>
            <person name="Stam W.T."/>
            <person name="Tice H."/>
            <person name="Bornberg-Bauer E."/>
            <person name="Green P.J."/>
            <person name="Pearson G.A."/>
            <person name="Procaccini G."/>
            <person name="Duarte C.M."/>
            <person name="Schmutz J."/>
            <person name="Reusch T.B.H."/>
            <person name="Van de Peer Y."/>
        </authorList>
    </citation>
    <scope>NUCLEOTIDE SEQUENCE [LARGE SCALE GENOMIC DNA]</scope>
    <source>
        <strain evidence="8">cv. Finnish</strain>
    </source>
</reference>
<dbReference type="PANTHER" id="PTHR47720:SF1">
    <property type="entry name" value="AQUAPORIN SIP2-1-RELATED"/>
    <property type="match status" value="1"/>
</dbReference>
<gene>
    <name evidence="7" type="ORF">ZOSMA_132G00640</name>
</gene>
<comment type="caution">
    <text evidence="7">The sequence shown here is derived from an EMBL/GenBank/DDBJ whole genome shotgun (WGS) entry which is preliminary data.</text>
</comment>
<feature type="transmembrane region" description="Helical" evidence="6">
    <location>
        <begin position="70"/>
        <end position="87"/>
    </location>
</feature>
<sequence>MNGVIVNRSSRWNAGRAKAHLSYNKIKPYNEVDVRLLISDFLITISWLWTAALIKVLTYQVFNGGEVLRWIIYILSRFLFAWLNNITDGGDHHPLIVIACATPDSLSEFHFGVVLRILVQVVGSTVGVWQVRMVFTGDVVGKGPLSNVGIPRGVLTEGLLSFVLVIGYLGLDHTAPIPFVKICMMSILELVLDDIGSSLTGSSMNPAEAFGWAFSRGVHKSKEQVWVYVLAPLKATILAIWAFHRVSLQKKKKRD</sequence>
<keyword evidence="8" id="KW-1185">Reference proteome</keyword>
<evidence type="ECO:0000256" key="2">
    <source>
        <dbReference type="ARBA" id="ARBA00022692"/>
    </source>
</evidence>
<dbReference type="Pfam" id="PF00230">
    <property type="entry name" value="MIP"/>
    <property type="match status" value="1"/>
</dbReference>
<feature type="transmembrane region" description="Helical" evidence="6">
    <location>
        <begin position="225"/>
        <end position="244"/>
    </location>
</feature>
<name>A0A0K9PZE9_ZOSMR</name>
<dbReference type="AlphaFoldDB" id="A0A0K9PZE9"/>
<keyword evidence="2 5" id="KW-0812">Transmembrane</keyword>